<dbReference type="EMBL" id="GBXM01075804">
    <property type="protein sequence ID" value="JAH32773.1"/>
    <property type="molecule type" value="Transcribed_RNA"/>
</dbReference>
<accession>A0A0E9RWZ9</accession>
<name>A0A0E9RWZ9_ANGAN</name>
<sequence>MNERSGRSLVCVLSLEWAELGVCALLRGVGGD</sequence>
<evidence type="ECO:0000313" key="1">
    <source>
        <dbReference type="EMBL" id="JAH32773.1"/>
    </source>
</evidence>
<protein>
    <submittedName>
        <fullName evidence="1">Uncharacterized protein</fullName>
    </submittedName>
</protein>
<reference evidence="1" key="1">
    <citation type="submission" date="2014-11" db="EMBL/GenBank/DDBJ databases">
        <authorList>
            <person name="Amaro Gonzalez C."/>
        </authorList>
    </citation>
    <scope>NUCLEOTIDE SEQUENCE</scope>
</reference>
<reference evidence="1" key="2">
    <citation type="journal article" date="2015" name="Fish Shellfish Immunol.">
        <title>Early steps in the European eel (Anguilla anguilla)-Vibrio vulnificus interaction in the gills: Role of the RtxA13 toxin.</title>
        <authorList>
            <person name="Callol A."/>
            <person name="Pajuelo D."/>
            <person name="Ebbesson L."/>
            <person name="Teles M."/>
            <person name="MacKenzie S."/>
            <person name="Amaro C."/>
        </authorList>
    </citation>
    <scope>NUCLEOTIDE SEQUENCE</scope>
</reference>
<dbReference type="AlphaFoldDB" id="A0A0E9RWZ9"/>
<organism evidence="1">
    <name type="scientific">Anguilla anguilla</name>
    <name type="common">European freshwater eel</name>
    <name type="synonym">Muraena anguilla</name>
    <dbReference type="NCBI Taxonomy" id="7936"/>
    <lineage>
        <taxon>Eukaryota</taxon>
        <taxon>Metazoa</taxon>
        <taxon>Chordata</taxon>
        <taxon>Craniata</taxon>
        <taxon>Vertebrata</taxon>
        <taxon>Euteleostomi</taxon>
        <taxon>Actinopterygii</taxon>
        <taxon>Neopterygii</taxon>
        <taxon>Teleostei</taxon>
        <taxon>Anguilliformes</taxon>
        <taxon>Anguillidae</taxon>
        <taxon>Anguilla</taxon>
    </lineage>
</organism>
<proteinExistence type="predicted"/>